<dbReference type="Pfam" id="PF01705">
    <property type="entry name" value="CX"/>
    <property type="match status" value="1"/>
</dbReference>
<feature type="signal peptide" evidence="3">
    <location>
        <begin position="1"/>
        <end position="16"/>
    </location>
</feature>
<organism evidence="5 6">
    <name type="scientific">Caenorhabditis auriculariae</name>
    <dbReference type="NCBI Taxonomy" id="2777116"/>
    <lineage>
        <taxon>Eukaryota</taxon>
        <taxon>Metazoa</taxon>
        <taxon>Ecdysozoa</taxon>
        <taxon>Nematoda</taxon>
        <taxon>Chromadorea</taxon>
        <taxon>Rhabditida</taxon>
        <taxon>Rhabditina</taxon>
        <taxon>Rhabditomorpha</taxon>
        <taxon>Rhabditoidea</taxon>
        <taxon>Rhabditidae</taxon>
        <taxon>Peloderinae</taxon>
        <taxon>Caenorhabditis</taxon>
    </lineage>
</organism>
<dbReference type="AlphaFoldDB" id="A0A8S1HCR1"/>
<accession>A0A8S1HCR1</accession>
<keyword evidence="6" id="KW-1185">Reference proteome</keyword>
<gene>
    <name evidence="5" type="ORF">CAUJ_LOCUS9373</name>
</gene>
<evidence type="ECO:0000259" key="4">
    <source>
        <dbReference type="Pfam" id="PF01705"/>
    </source>
</evidence>
<keyword evidence="2" id="KW-0472">Membrane</keyword>
<dbReference type="Proteomes" id="UP000835052">
    <property type="component" value="Unassembled WGS sequence"/>
</dbReference>
<feature type="compositionally biased region" description="Low complexity" evidence="1">
    <location>
        <begin position="23"/>
        <end position="55"/>
    </location>
</feature>
<keyword evidence="3" id="KW-0732">Signal</keyword>
<feature type="domain" description="CX" evidence="4">
    <location>
        <begin position="101"/>
        <end position="160"/>
    </location>
</feature>
<dbReference type="OrthoDB" id="5870656at2759"/>
<feature type="transmembrane region" description="Helical" evidence="2">
    <location>
        <begin position="163"/>
        <end position="182"/>
    </location>
</feature>
<keyword evidence="2" id="KW-1133">Transmembrane helix</keyword>
<dbReference type="PANTHER" id="PTHR47520:SF11">
    <property type="entry name" value="CX DOMAIN-CONTAINING PROTEIN"/>
    <property type="match status" value="1"/>
</dbReference>
<protein>
    <recommendedName>
        <fullName evidence="4">CX domain-containing protein</fullName>
    </recommendedName>
</protein>
<comment type="caution">
    <text evidence="5">The sequence shown here is derived from an EMBL/GenBank/DDBJ whole genome shotgun (WGS) entry which is preliminary data.</text>
</comment>
<dbReference type="PANTHER" id="PTHR47520">
    <property type="entry name" value="CX DOMAIN-CONTAINING PROTEIN-RELATED"/>
    <property type="match status" value="1"/>
</dbReference>
<name>A0A8S1HCR1_9PELO</name>
<evidence type="ECO:0000256" key="3">
    <source>
        <dbReference type="SAM" id="SignalP"/>
    </source>
</evidence>
<proteinExistence type="predicted"/>
<feature type="region of interest" description="Disordered" evidence="1">
    <location>
        <begin position="16"/>
        <end position="55"/>
    </location>
</feature>
<evidence type="ECO:0000256" key="2">
    <source>
        <dbReference type="SAM" id="Phobius"/>
    </source>
</evidence>
<evidence type="ECO:0000313" key="5">
    <source>
        <dbReference type="EMBL" id="CAD6193454.1"/>
    </source>
</evidence>
<dbReference type="EMBL" id="CAJGYM010000035">
    <property type="protein sequence ID" value="CAD6193454.1"/>
    <property type="molecule type" value="Genomic_DNA"/>
</dbReference>
<feature type="chain" id="PRO_5035717217" description="CX domain-containing protein" evidence="3">
    <location>
        <begin position="17"/>
        <end position="228"/>
    </location>
</feature>
<dbReference type="InterPro" id="IPR002619">
    <property type="entry name" value="CX"/>
</dbReference>
<keyword evidence="2" id="KW-0812">Transmembrane</keyword>
<sequence length="228" mass="24404">MLIGGLLLLLCSGVTAKGGSRGSSGARLSSSGSRSSSSSRTSSSSTSFRSGGLSTGSSSFNTGFRTSVFHSSSSTYFSSGYGGTHIILVPSTPIFYSSRPYYWGHTYYPASSGYPLVCEYRIEESDEDFRNVTFSNGTHPQNVVFGCPRGSECCGLDCCQNNTTLYIILSVFVLLLICICSIKCMKGCRFNKRAPTVAFCTPEPVPPIVPVFTIGPEMSVHHVHVVTT</sequence>
<evidence type="ECO:0000256" key="1">
    <source>
        <dbReference type="SAM" id="MobiDB-lite"/>
    </source>
</evidence>
<evidence type="ECO:0000313" key="6">
    <source>
        <dbReference type="Proteomes" id="UP000835052"/>
    </source>
</evidence>
<reference evidence="5" key="1">
    <citation type="submission" date="2020-10" db="EMBL/GenBank/DDBJ databases">
        <authorList>
            <person name="Kikuchi T."/>
        </authorList>
    </citation>
    <scope>NUCLEOTIDE SEQUENCE</scope>
    <source>
        <strain evidence="5">NKZ352</strain>
    </source>
</reference>